<organism evidence="1 2">
    <name type="scientific">Ancylostoma caninum</name>
    <name type="common">Dog hookworm</name>
    <dbReference type="NCBI Taxonomy" id="29170"/>
    <lineage>
        <taxon>Eukaryota</taxon>
        <taxon>Metazoa</taxon>
        <taxon>Ecdysozoa</taxon>
        <taxon>Nematoda</taxon>
        <taxon>Chromadorea</taxon>
        <taxon>Rhabditida</taxon>
        <taxon>Rhabditina</taxon>
        <taxon>Rhabditomorpha</taxon>
        <taxon>Strongyloidea</taxon>
        <taxon>Ancylostomatidae</taxon>
        <taxon>Ancylostomatinae</taxon>
        <taxon>Ancylostoma</taxon>
    </lineage>
</organism>
<accession>A0A368H7J1</accession>
<sequence>MLVLDFGISVAVHAPLFFIKLHYRVEGDTCKYDGLGMLIWTQEREMPPRQSCLIQTITCLCFIHGFVLSN</sequence>
<protein>
    <submittedName>
        <fullName evidence="1">Uncharacterized protein</fullName>
    </submittedName>
</protein>
<dbReference type="EMBL" id="JOJR01000015">
    <property type="protein sequence ID" value="RCN51267.1"/>
    <property type="molecule type" value="Genomic_DNA"/>
</dbReference>
<keyword evidence="2" id="KW-1185">Reference proteome</keyword>
<dbReference type="Proteomes" id="UP000252519">
    <property type="component" value="Unassembled WGS sequence"/>
</dbReference>
<evidence type="ECO:0000313" key="1">
    <source>
        <dbReference type="EMBL" id="RCN51267.1"/>
    </source>
</evidence>
<dbReference type="AlphaFoldDB" id="A0A368H7J1"/>
<gene>
    <name evidence="1" type="ORF">ANCCAN_02628</name>
</gene>
<name>A0A368H7J1_ANCCA</name>
<proteinExistence type="predicted"/>
<reference evidence="1 2" key="1">
    <citation type="submission" date="2014-10" db="EMBL/GenBank/DDBJ databases">
        <title>Draft genome of the hookworm Ancylostoma caninum.</title>
        <authorList>
            <person name="Mitreva M."/>
        </authorList>
    </citation>
    <scope>NUCLEOTIDE SEQUENCE [LARGE SCALE GENOMIC DNA]</scope>
    <source>
        <strain evidence="1 2">Baltimore</strain>
    </source>
</reference>
<comment type="caution">
    <text evidence="1">The sequence shown here is derived from an EMBL/GenBank/DDBJ whole genome shotgun (WGS) entry which is preliminary data.</text>
</comment>
<evidence type="ECO:0000313" key="2">
    <source>
        <dbReference type="Proteomes" id="UP000252519"/>
    </source>
</evidence>